<dbReference type="Pfam" id="PF02798">
    <property type="entry name" value="GST_N"/>
    <property type="match status" value="1"/>
</dbReference>
<evidence type="ECO:0000313" key="2">
    <source>
        <dbReference type="EMBL" id="VAW02035.1"/>
    </source>
</evidence>
<dbReference type="AlphaFoldDB" id="A0A3B0S6Q7"/>
<dbReference type="SUPFAM" id="SSF52833">
    <property type="entry name" value="Thioredoxin-like"/>
    <property type="match status" value="1"/>
</dbReference>
<sequence>MTLKLYHFPNTRSLRVLWALEELGLEAEIETRQMDRAKMKAPEYLALNPLGKTPVMFDGDERIVESTAMIEYLANKYADGRLMRRPDDSDYGRYLQWLHFGEAGMGGYINMLIAQTAILPEEHRIPAMKVWAEKETKNCLDFIEASLGDDGYLLDEFSLADISVIYPLFLVKITKNGALMGDKTNAYFKRATAREAWKKACARVD</sequence>
<dbReference type="Gene3D" id="1.20.1050.130">
    <property type="match status" value="1"/>
</dbReference>
<dbReference type="InterPro" id="IPR036282">
    <property type="entry name" value="Glutathione-S-Trfase_C_sf"/>
</dbReference>
<dbReference type="GO" id="GO:0004364">
    <property type="term" value="F:glutathione transferase activity"/>
    <property type="evidence" value="ECO:0007669"/>
    <property type="project" value="UniProtKB-EC"/>
</dbReference>
<organism evidence="2">
    <name type="scientific">hydrothermal vent metagenome</name>
    <dbReference type="NCBI Taxonomy" id="652676"/>
    <lineage>
        <taxon>unclassified sequences</taxon>
        <taxon>metagenomes</taxon>
        <taxon>ecological metagenomes</taxon>
    </lineage>
</organism>
<dbReference type="EMBL" id="UOEH01000353">
    <property type="protein sequence ID" value="VAW02035.1"/>
    <property type="molecule type" value="Genomic_DNA"/>
</dbReference>
<dbReference type="CDD" id="cd03046">
    <property type="entry name" value="GST_N_GTT1_like"/>
    <property type="match status" value="1"/>
</dbReference>
<reference evidence="2" key="1">
    <citation type="submission" date="2018-06" db="EMBL/GenBank/DDBJ databases">
        <authorList>
            <person name="Zhirakovskaya E."/>
        </authorList>
    </citation>
    <scope>NUCLEOTIDE SEQUENCE</scope>
</reference>
<dbReference type="PROSITE" id="PS50404">
    <property type="entry name" value="GST_NTER"/>
    <property type="match status" value="1"/>
</dbReference>
<dbReference type="SFLD" id="SFLDG00358">
    <property type="entry name" value="Main_(cytGST)"/>
    <property type="match status" value="1"/>
</dbReference>
<dbReference type="InterPro" id="IPR036249">
    <property type="entry name" value="Thioredoxin-like_sf"/>
</dbReference>
<evidence type="ECO:0000259" key="1">
    <source>
        <dbReference type="PROSITE" id="PS50404"/>
    </source>
</evidence>
<dbReference type="PANTHER" id="PTHR44051">
    <property type="entry name" value="GLUTATHIONE S-TRANSFERASE-RELATED"/>
    <property type="match status" value="1"/>
</dbReference>
<protein>
    <submittedName>
        <fullName evidence="2">Glutathione S-transferase</fullName>
        <ecNumber evidence="2">2.5.1.18</ecNumber>
    </submittedName>
</protein>
<accession>A0A3B0S6Q7</accession>
<keyword evidence="2" id="KW-0808">Transferase</keyword>
<dbReference type="SFLD" id="SFLDG01150">
    <property type="entry name" value="Main.1:_Beta-like"/>
    <property type="match status" value="1"/>
</dbReference>
<proteinExistence type="predicted"/>
<gene>
    <name evidence="2" type="ORF">MNBD_ALPHA05-1121</name>
</gene>
<dbReference type="EC" id="2.5.1.18" evidence="2"/>
<dbReference type="SUPFAM" id="SSF47616">
    <property type="entry name" value="GST C-terminal domain-like"/>
    <property type="match status" value="1"/>
</dbReference>
<feature type="domain" description="GST N-terminal" evidence="1">
    <location>
        <begin position="1"/>
        <end position="81"/>
    </location>
</feature>
<name>A0A3B0S6Q7_9ZZZZ</name>
<dbReference type="InterPro" id="IPR040079">
    <property type="entry name" value="Glutathione_S-Trfase"/>
</dbReference>
<dbReference type="InterPro" id="IPR004045">
    <property type="entry name" value="Glutathione_S-Trfase_N"/>
</dbReference>
<dbReference type="SFLD" id="SFLDS00019">
    <property type="entry name" value="Glutathione_Transferase_(cytos"/>
    <property type="match status" value="1"/>
</dbReference>
<dbReference type="PANTHER" id="PTHR44051:SF21">
    <property type="entry name" value="GLUTATHIONE S-TRANSFERASE FAMILY PROTEIN"/>
    <property type="match status" value="1"/>
</dbReference>